<comment type="caution">
    <text evidence="1">The sequence shown here is derived from an EMBL/GenBank/DDBJ whole genome shotgun (WGS) entry which is preliminary data.</text>
</comment>
<gene>
    <name evidence="1" type="ORF">TSOC_005584</name>
</gene>
<evidence type="ECO:0000313" key="1">
    <source>
        <dbReference type="EMBL" id="PNH07922.1"/>
    </source>
</evidence>
<accession>A0A2J8A5W4</accession>
<proteinExistence type="predicted"/>
<sequence>MKLYGTDALSAEYARIQAETKELVEWHPDSARSLLADIQGGRDQAALTCSPYALICKWGSSFGKALEDYVAPDLPKNKKV</sequence>
<name>A0A2J8A5W4_9CHLO</name>
<keyword evidence="2" id="KW-1185">Reference proteome</keyword>
<protein>
    <submittedName>
        <fullName evidence="1">Uncharacterized protein</fullName>
    </submittedName>
</protein>
<dbReference type="AlphaFoldDB" id="A0A2J8A5W4"/>
<evidence type="ECO:0000313" key="2">
    <source>
        <dbReference type="Proteomes" id="UP000236333"/>
    </source>
</evidence>
<dbReference type="Proteomes" id="UP000236333">
    <property type="component" value="Unassembled WGS sequence"/>
</dbReference>
<dbReference type="EMBL" id="PGGS01000154">
    <property type="protein sequence ID" value="PNH07922.1"/>
    <property type="molecule type" value="Genomic_DNA"/>
</dbReference>
<organism evidence="1 2">
    <name type="scientific">Tetrabaena socialis</name>
    <dbReference type="NCBI Taxonomy" id="47790"/>
    <lineage>
        <taxon>Eukaryota</taxon>
        <taxon>Viridiplantae</taxon>
        <taxon>Chlorophyta</taxon>
        <taxon>core chlorophytes</taxon>
        <taxon>Chlorophyceae</taxon>
        <taxon>CS clade</taxon>
        <taxon>Chlamydomonadales</taxon>
        <taxon>Tetrabaenaceae</taxon>
        <taxon>Tetrabaena</taxon>
    </lineage>
</organism>
<reference evidence="1 2" key="1">
    <citation type="journal article" date="2017" name="Mol. Biol. Evol.">
        <title>The 4-celled Tetrabaena socialis nuclear genome reveals the essential components for genetic control of cell number at the origin of multicellularity in the volvocine lineage.</title>
        <authorList>
            <person name="Featherston J."/>
            <person name="Arakaki Y."/>
            <person name="Hanschen E.R."/>
            <person name="Ferris P.J."/>
            <person name="Michod R.E."/>
            <person name="Olson B.J.S.C."/>
            <person name="Nozaki H."/>
            <person name="Durand P.M."/>
        </authorList>
    </citation>
    <scope>NUCLEOTIDE SEQUENCE [LARGE SCALE GENOMIC DNA]</scope>
    <source>
        <strain evidence="1 2">NIES-571</strain>
    </source>
</reference>